<dbReference type="GO" id="GO:0016558">
    <property type="term" value="P:protein import into peroxisome matrix"/>
    <property type="evidence" value="ECO:0007669"/>
    <property type="project" value="TreeGrafter"/>
</dbReference>
<dbReference type="AlphaFoldDB" id="A0A0L6W3Y8"/>
<dbReference type="PANTHER" id="PTHR23077:SF12">
    <property type="entry name" value="PEROXISOMAL ATPASE PEX1"/>
    <property type="match status" value="1"/>
</dbReference>
<dbReference type="SUPFAM" id="SSF52540">
    <property type="entry name" value="P-loop containing nucleoside triphosphate hydrolases"/>
    <property type="match status" value="1"/>
</dbReference>
<dbReference type="InterPro" id="IPR050168">
    <property type="entry name" value="AAA_ATPase_domain"/>
</dbReference>
<dbReference type="GO" id="GO:0005829">
    <property type="term" value="C:cytosol"/>
    <property type="evidence" value="ECO:0007669"/>
    <property type="project" value="TreeGrafter"/>
</dbReference>
<sequence length="600" mass="67117">MSETQYPAEEQYPAWVEQWIKYFQAGVAHGFLLHGNVFDYVYENLTLRSLLSQLLANRDVIAFYNRAEGITFALPDMERKFKKALGLEPVASNPALDALRMVDGLPGVGAGMDLPRDPRQALPMLERALKFRETDEDGEPLMRFVLIMDFVETIAPASDISTMSLEDRVNLITVQRWGRDREIALTGNLFFLVTASETDVHPSIRAASTGIIPIHVPPPDDADRLEFIEFLFRDDVNVKGTKLGVTKQQFANLTAGLGRVHLEDIKLRADLERQPVTEELIRERRHSILVSEYGEVLETPEPRFGYEAVAGHAKAKELFIKNVINPMKTGNKKRCPMGVLMTGPAGTGKTMFALATAREAGVNFVKLNPSRILGQYVGNSERNFAKALEGVKTMKPCILFIDEIDQAFSRSQGTTGVDSNLFKMFLEFASDTSHRGEIVILAATNRPDLLDAAIKRPGRLDKKIAFLPPDSDEERIEVFKTLFKTEGVKTSVSDSIYKEIGTKSAGYTQAEISAVVYKAVELMEDRSRGEVDDEILTHAFDCIVPTTQDIEFMSNIALLECNDKDLLPPAYQARLSRKFRNEAAKQIKDAAAYQRTQRSL</sequence>
<dbReference type="GO" id="GO:0008237">
    <property type="term" value="F:metallopeptidase activity"/>
    <property type="evidence" value="ECO:0007669"/>
    <property type="project" value="UniProtKB-KW"/>
</dbReference>
<dbReference type="PATRIC" id="fig|281456.6.peg.903"/>
<comment type="caution">
    <text evidence="3">The sequence shown here is derived from an EMBL/GenBank/DDBJ whole genome shotgun (WGS) entry which is preliminary data.</text>
</comment>
<keyword evidence="4" id="KW-1185">Reference proteome</keyword>
<gene>
    <name evidence="3" type="ORF">Tfer_0857</name>
</gene>
<dbReference type="RefSeq" id="WP_052217012.1">
    <property type="nucleotide sequence ID" value="NZ_LGTE01000004.1"/>
</dbReference>
<keyword evidence="1" id="KW-0067">ATP-binding</keyword>
<evidence type="ECO:0000313" key="4">
    <source>
        <dbReference type="Proteomes" id="UP000037175"/>
    </source>
</evidence>
<keyword evidence="3" id="KW-0645">Protease</keyword>
<dbReference type="PANTHER" id="PTHR23077">
    <property type="entry name" value="AAA-FAMILY ATPASE"/>
    <property type="match status" value="1"/>
</dbReference>
<dbReference type="GO" id="GO:0005524">
    <property type="term" value="F:ATP binding"/>
    <property type="evidence" value="ECO:0007669"/>
    <property type="project" value="UniProtKB-KW"/>
</dbReference>
<keyword evidence="1" id="KW-0547">Nucleotide-binding</keyword>
<dbReference type="InterPro" id="IPR003960">
    <property type="entry name" value="ATPase_AAA_CS"/>
</dbReference>
<dbReference type="Proteomes" id="UP000037175">
    <property type="component" value="Unassembled WGS sequence"/>
</dbReference>
<dbReference type="EMBL" id="LGTE01000004">
    <property type="protein sequence ID" value="KNZ70297.1"/>
    <property type="molecule type" value="Genomic_DNA"/>
</dbReference>
<keyword evidence="3" id="KW-0482">Metalloprotease</keyword>
<dbReference type="GO" id="GO:0016887">
    <property type="term" value="F:ATP hydrolysis activity"/>
    <property type="evidence" value="ECO:0007669"/>
    <property type="project" value="InterPro"/>
</dbReference>
<protein>
    <submittedName>
        <fullName evidence="3">ATP-dependent metalloprotease FtsH</fullName>
    </submittedName>
</protein>
<dbReference type="SMART" id="SM00382">
    <property type="entry name" value="AAA"/>
    <property type="match status" value="1"/>
</dbReference>
<name>A0A0L6W3Y8_9FIRM</name>
<dbReference type="InterPro" id="IPR003959">
    <property type="entry name" value="ATPase_AAA_core"/>
</dbReference>
<dbReference type="InterPro" id="IPR003593">
    <property type="entry name" value="AAA+_ATPase"/>
</dbReference>
<dbReference type="PROSITE" id="PS00674">
    <property type="entry name" value="AAA"/>
    <property type="match status" value="1"/>
</dbReference>
<dbReference type="InterPro" id="IPR027417">
    <property type="entry name" value="P-loop_NTPase"/>
</dbReference>
<keyword evidence="3" id="KW-0378">Hydrolase</keyword>
<dbReference type="Gene3D" id="1.10.8.60">
    <property type="match status" value="1"/>
</dbReference>
<evidence type="ECO:0000313" key="3">
    <source>
        <dbReference type="EMBL" id="KNZ70297.1"/>
    </source>
</evidence>
<dbReference type="Pfam" id="PF00004">
    <property type="entry name" value="AAA"/>
    <property type="match status" value="1"/>
</dbReference>
<organism evidence="3 4">
    <name type="scientific">Thermincola ferriacetica</name>
    <dbReference type="NCBI Taxonomy" id="281456"/>
    <lineage>
        <taxon>Bacteria</taxon>
        <taxon>Bacillati</taxon>
        <taxon>Bacillota</taxon>
        <taxon>Clostridia</taxon>
        <taxon>Eubacteriales</taxon>
        <taxon>Thermincolaceae</taxon>
        <taxon>Thermincola</taxon>
    </lineage>
</organism>
<evidence type="ECO:0000256" key="1">
    <source>
        <dbReference type="RuleBase" id="RU003651"/>
    </source>
</evidence>
<feature type="domain" description="AAA+ ATPase" evidence="2">
    <location>
        <begin position="335"/>
        <end position="470"/>
    </location>
</feature>
<dbReference type="Gene3D" id="3.40.50.300">
    <property type="entry name" value="P-loop containing nucleotide triphosphate hydrolases"/>
    <property type="match status" value="1"/>
</dbReference>
<accession>A0A0L6W3Y8</accession>
<comment type="similarity">
    <text evidence="1">Belongs to the AAA ATPase family.</text>
</comment>
<dbReference type="GO" id="GO:0006508">
    <property type="term" value="P:proteolysis"/>
    <property type="evidence" value="ECO:0007669"/>
    <property type="project" value="UniProtKB-KW"/>
</dbReference>
<proteinExistence type="inferred from homology"/>
<reference evidence="4" key="1">
    <citation type="submission" date="2015-07" db="EMBL/GenBank/DDBJ databases">
        <title>Complete Genome of Thermincola ferriacetica strain Z-0001T.</title>
        <authorList>
            <person name="Lusk B."/>
            <person name="Badalamenti J.P."/>
            <person name="Parameswaran P."/>
            <person name="Bond D.R."/>
            <person name="Torres C.I."/>
        </authorList>
    </citation>
    <scope>NUCLEOTIDE SEQUENCE [LARGE SCALE GENOMIC DNA]</scope>
    <source>
        <strain evidence="4">Z-0001</strain>
    </source>
</reference>
<evidence type="ECO:0000259" key="2">
    <source>
        <dbReference type="SMART" id="SM00382"/>
    </source>
</evidence>